<dbReference type="STRING" id="368408.Tpen_1714"/>
<organism evidence="7 8">
    <name type="scientific">Thermofilum pendens (strain DSM 2475 / Hrk 5)</name>
    <dbReference type="NCBI Taxonomy" id="368408"/>
    <lineage>
        <taxon>Archaea</taxon>
        <taxon>Thermoproteota</taxon>
        <taxon>Thermoprotei</taxon>
        <taxon>Thermofilales</taxon>
        <taxon>Thermofilaceae</taxon>
        <taxon>Thermofilum</taxon>
    </lineage>
</organism>
<dbReference type="PROSITE" id="PS00136">
    <property type="entry name" value="SUBTILASE_ASP"/>
    <property type="match status" value="1"/>
</dbReference>
<dbReference type="HOGENOM" id="CLU_265166_0_0_2"/>
<evidence type="ECO:0000256" key="3">
    <source>
        <dbReference type="ARBA" id="ARBA00022801"/>
    </source>
</evidence>
<dbReference type="InterPro" id="IPR050131">
    <property type="entry name" value="Peptidase_S8_subtilisin-like"/>
</dbReference>
<evidence type="ECO:0000256" key="5">
    <source>
        <dbReference type="RuleBase" id="RU003355"/>
    </source>
</evidence>
<dbReference type="InterPro" id="IPR023828">
    <property type="entry name" value="Peptidase_S8_Ser-AS"/>
</dbReference>
<dbReference type="GeneID" id="4601739"/>
<dbReference type="PROSITE" id="PS00138">
    <property type="entry name" value="SUBTILASE_SER"/>
    <property type="match status" value="1"/>
</dbReference>
<dbReference type="GO" id="GO:0004252">
    <property type="term" value="F:serine-type endopeptidase activity"/>
    <property type="evidence" value="ECO:0007669"/>
    <property type="project" value="InterPro"/>
</dbReference>
<evidence type="ECO:0000256" key="4">
    <source>
        <dbReference type="ARBA" id="ARBA00022825"/>
    </source>
</evidence>
<dbReference type="Gene3D" id="2.60.40.10">
    <property type="entry name" value="Immunoglobulins"/>
    <property type="match status" value="1"/>
</dbReference>
<dbReference type="OrthoDB" id="27270at2157"/>
<dbReference type="SUPFAM" id="SSF52743">
    <property type="entry name" value="Subtilisin-like"/>
    <property type="match status" value="1"/>
</dbReference>
<dbReference type="InterPro" id="IPR023827">
    <property type="entry name" value="Peptidase_S8_Asp-AS"/>
</dbReference>
<dbReference type="InterPro" id="IPR036852">
    <property type="entry name" value="Peptidase_S8/S53_dom_sf"/>
</dbReference>
<gene>
    <name evidence="7" type="ordered locus">Tpen_1714</name>
</gene>
<dbReference type="EnsemblBacteria" id="ABL79109">
    <property type="protein sequence ID" value="ABL79109"/>
    <property type="gene ID" value="Tpen_1714"/>
</dbReference>
<dbReference type="EMBL" id="CP000505">
    <property type="protein sequence ID" value="ABL79109.1"/>
    <property type="molecule type" value="Genomic_DNA"/>
</dbReference>
<feature type="domain" description="Peptidase S8/S53" evidence="6">
    <location>
        <begin position="191"/>
        <end position="680"/>
    </location>
</feature>
<keyword evidence="8" id="KW-1185">Reference proteome</keyword>
<dbReference type="Gene3D" id="3.40.50.200">
    <property type="entry name" value="Peptidase S8/S53 domain"/>
    <property type="match status" value="2"/>
</dbReference>
<dbReference type="Proteomes" id="UP000000641">
    <property type="component" value="Chromosome"/>
</dbReference>
<dbReference type="GO" id="GO:0006508">
    <property type="term" value="P:proteolysis"/>
    <property type="evidence" value="ECO:0007669"/>
    <property type="project" value="UniProtKB-KW"/>
</dbReference>
<dbReference type="PRINTS" id="PR00723">
    <property type="entry name" value="SUBTILISIN"/>
</dbReference>
<comment type="similarity">
    <text evidence="1 5">Belongs to the peptidase S8 family.</text>
</comment>
<proteinExistence type="inferred from homology"/>
<dbReference type="Pfam" id="PF00082">
    <property type="entry name" value="Peptidase_S8"/>
    <property type="match status" value="1"/>
</dbReference>
<sequence length="1293" mass="140130">MGNKKTIAGQKLVAVVLAAVLLFSSLPVVAFPRETQPLDNAGIPSGVFVGNFTAGGEQVRASTVVFKKGVSENIVSKAYGEVLKMYTFERTLSVANGKQVKVREVKVSRLVMDKQGRYMFRVAEKPEVVKQVLRAYGDYVEAVVAKPVPRTFERLPEIDNLPKLPSPAPTNVIIGQLIGAAQVRSVYGVNGSGVNIAIVDTGVDFGHPDLTSALAYWSGTYKGEWVVEPLVFDADESQVLLFQDVQLVNSTHVYVGGKSYTTLIPWPVDIYPPYDYYRIPLSVYNMVSQPGGGLRFGVTYLWRYDGIRIVGVLLVKPYTFGYYAYALIDVNNNGRFDDEVAPPIDPYGRGSVLRYSANRVIAPDYDRNGFPDDSFGVAGGFFYDWWWYFNYPAEIFPGWDRQGRWLSIFYDFYGHGTSCASAAAGRGVVAYNVTGLGVVKLTGIAPGAKIVGVKALWIGNVEVGMLWAAGFDVNPYDGKFYYTGSRRAHIISNSWGTSYFTYDVGAFGYDLESVFVAGLSMPGFLDPRYPGILIVQAGGNGGPGYGTITSPGASPGVLTVGASTSMHFAYVLSKQGYGSVFMSGGGWAFDEVVSWSLRGPTVAGYVKPDVVNVGAFGFTAAPVTVNYTIFGGTSYATPLTAGVAALVYQVLPTADPDLVKSIIASTAQGVGYDGPSQGFGRVNAFYAVSLARLLAGKTAAKYEIQFMSNSLWSAYSSKAASTWYWQWCDNIAAYMLWWAGTELSLPSCSMPSAVASRIGGSLFFGDVPVGGNKSITLTVKNPTNKTVSVSLSPRIFKLTNTTVLSRSLSLSPGTSYNRTYWVFTAANLTSTLRFMEVVATIPFSKFDSNYNYRPDVRVRVWIHIWRSDTNANGVPDPDEMVLVNYGAAWSNWNLATMSNPAGRLSAGGFKGIVVTVDLVRGPDAPSYVPPIPVTVTVNYVDTAGDSWVSVSPSTATISPGGSQTFTLTLKVPSNAVPTTYIGEVVAVNNVTGHATAIPYSFNVYTTVGASSVNLVTGVNGRWPSAFSIRGANDWGWRYESGDWRLFHVKPGVPNGLAFEFEAGWSLPDTSLIAYAVGPDGQFAGAYFGQGASWHRYLGGGLFMWFDTGAGSVQNAKRVVIFPAIDYRTWLYPHGKPESGVFTFVVRSALFDASAGASEIISAKARVLQAQQKLPASVTGGGTFVIRYSLPYIVKYISAGAYRPMTPWLDYDQRYTPGITSISPSSVSGPYPSGTVFTFSFMVQNYGAEGQKFDAVAGFLVSLPSLPVYYRDYGGSYVKWTDWYLLEDWIRVSK</sequence>
<evidence type="ECO:0000313" key="7">
    <source>
        <dbReference type="EMBL" id="ABL79109.1"/>
    </source>
</evidence>
<evidence type="ECO:0000256" key="1">
    <source>
        <dbReference type="ARBA" id="ARBA00011073"/>
    </source>
</evidence>
<dbReference type="KEGG" id="tpe:Tpen_1714"/>
<accession>A1S0X9</accession>
<name>A1S0X9_THEPD</name>
<dbReference type="InterPro" id="IPR013783">
    <property type="entry name" value="Ig-like_fold"/>
</dbReference>
<protein>
    <submittedName>
        <fullName evidence="7">Peptidase S8 and S53, subtilisin, kexin, sedolisin</fullName>
    </submittedName>
</protein>
<evidence type="ECO:0000256" key="2">
    <source>
        <dbReference type="ARBA" id="ARBA00022670"/>
    </source>
</evidence>
<dbReference type="PROSITE" id="PS51892">
    <property type="entry name" value="SUBTILASE"/>
    <property type="match status" value="1"/>
</dbReference>
<dbReference type="PANTHER" id="PTHR43806">
    <property type="entry name" value="PEPTIDASE S8"/>
    <property type="match status" value="1"/>
</dbReference>
<keyword evidence="4 5" id="KW-0720">Serine protease</keyword>
<reference evidence="8" key="1">
    <citation type="journal article" date="2008" name="J. Bacteriol.">
        <title>Genome sequence of Thermofilum pendens reveals an exceptional loss of biosynthetic pathways without genome reduction.</title>
        <authorList>
            <person name="Anderson I."/>
            <person name="Rodriguez J."/>
            <person name="Susanti D."/>
            <person name="Porat I."/>
            <person name="Reich C."/>
            <person name="Ulrich L.E."/>
            <person name="Elkins J.G."/>
            <person name="Mavromatis K."/>
            <person name="Lykidis A."/>
            <person name="Kim E."/>
            <person name="Thompson L.S."/>
            <person name="Nolan M."/>
            <person name="Land M."/>
            <person name="Copeland A."/>
            <person name="Lapidus A."/>
            <person name="Lucas S."/>
            <person name="Detter C."/>
            <person name="Zhulin I.B."/>
            <person name="Olsen G.J."/>
            <person name="Whitman W."/>
            <person name="Mukhopadhyay B."/>
            <person name="Bristow J."/>
            <person name="Kyrpides N."/>
        </authorList>
    </citation>
    <scope>NUCLEOTIDE SEQUENCE [LARGE SCALE GENOMIC DNA]</scope>
    <source>
        <strain evidence="8">DSM 2475 / Hrk 5</strain>
    </source>
</reference>
<keyword evidence="3 5" id="KW-0378">Hydrolase</keyword>
<dbReference type="InterPro" id="IPR015500">
    <property type="entry name" value="Peptidase_S8_subtilisin-rel"/>
</dbReference>
<dbReference type="InterPro" id="IPR022398">
    <property type="entry name" value="Peptidase_S8_His-AS"/>
</dbReference>
<dbReference type="PANTHER" id="PTHR43806:SF11">
    <property type="entry name" value="CEREVISIN-RELATED"/>
    <property type="match status" value="1"/>
</dbReference>
<dbReference type="RefSeq" id="WP_011753374.1">
    <property type="nucleotide sequence ID" value="NC_008698.1"/>
</dbReference>
<dbReference type="eggNOG" id="arCOG00704">
    <property type="taxonomic scope" value="Archaea"/>
</dbReference>
<evidence type="ECO:0000313" key="8">
    <source>
        <dbReference type="Proteomes" id="UP000000641"/>
    </source>
</evidence>
<keyword evidence="2 5" id="KW-0645">Protease</keyword>
<dbReference type="InterPro" id="IPR000209">
    <property type="entry name" value="Peptidase_S8/S53_dom"/>
</dbReference>
<evidence type="ECO:0000259" key="6">
    <source>
        <dbReference type="Pfam" id="PF00082"/>
    </source>
</evidence>
<dbReference type="PROSITE" id="PS00137">
    <property type="entry name" value="SUBTILASE_HIS"/>
    <property type="match status" value="1"/>
</dbReference>